<comment type="caution">
    <text evidence="8">The sequence shown here is derived from an EMBL/GenBank/DDBJ whole genome shotgun (WGS) entry which is preliminary data.</text>
</comment>
<dbReference type="Pfam" id="PF07738">
    <property type="entry name" value="Sad1_UNC"/>
    <property type="match status" value="1"/>
</dbReference>
<keyword evidence="4 6" id="KW-0472">Membrane</keyword>
<comment type="subcellular location">
    <subcellularLocation>
        <location evidence="1">Membrane</location>
    </subcellularLocation>
</comment>
<dbReference type="Proteomes" id="UP000775872">
    <property type="component" value="Unassembled WGS sequence"/>
</dbReference>
<keyword evidence="2 6" id="KW-0812">Transmembrane</keyword>
<feature type="domain" description="SUN" evidence="7">
    <location>
        <begin position="793"/>
        <end position="994"/>
    </location>
</feature>
<dbReference type="Gene3D" id="2.60.120.260">
    <property type="entry name" value="Galactose-binding domain-like"/>
    <property type="match status" value="1"/>
</dbReference>
<dbReference type="InterPro" id="IPR012919">
    <property type="entry name" value="SUN_dom"/>
</dbReference>
<dbReference type="GO" id="GO:0034993">
    <property type="term" value="C:meiotic nuclear membrane microtubule tethering complex"/>
    <property type="evidence" value="ECO:0007669"/>
    <property type="project" value="TreeGrafter"/>
</dbReference>
<evidence type="ECO:0000256" key="5">
    <source>
        <dbReference type="SAM" id="MobiDB-lite"/>
    </source>
</evidence>
<feature type="compositionally biased region" description="Basic and acidic residues" evidence="5">
    <location>
        <begin position="307"/>
        <end position="320"/>
    </location>
</feature>
<feature type="compositionally biased region" description="Polar residues" evidence="5">
    <location>
        <begin position="199"/>
        <end position="209"/>
    </location>
</feature>
<dbReference type="InterPro" id="IPR045119">
    <property type="entry name" value="SUN1-5"/>
</dbReference>
<sequence length="996" mass="110519">MPRRRATKAFSGADFSTDDEETAIPALGKPNLPKLRGTPSSRRQYTYGSDAEPVASPRYRHDQPVVDLSNAVKGVLNRQHEEDQRSARARMPPPPPPKLAVDDGDQTDELAADHVQPAAEPKEQDKQRRAAPKSSRSYLHSEDTAPPQRKGITSALEQKTQSADPADDLRSFGTESDYFVDATIVSSPGNLPPIGNFSKPVSKQSQSLLSGRLQGAPRPSSSEESEVQPAREPLTRNRISKALSTGEKPKPQASATGSLRRSPRKSKFGAEVTSLPQEEKTQHKGIITKGKALLGLREPRVTFANGHAREKQFASHHSEQDDAIQQEIEASEARSQSAAASSPWRDRWMKVQQFSPFSASARRAPAEDSQTDEEEQEEEPEAPRDFILPGEVGIDWGRILNPEPYLRPIFTLLDSILDAMAVILSTIKRSITRLSAPSNSSGASLVFLVLAPVFFAMFVPWAAILGRGDGLLTPPALWKVGESLESIGGYIRSIPLPSWGKDKSGFWDLGEGLHEVEDYLRQYQKEFDSVKKTGLLHSDAIKKLQNIVPSVVHMELRDGKPVVSEAFWHAMRDLVRGDENVLTIDKDTNGAPHIKSDRRWRAIAAKLTTDPVFQSKLNLSLKGVEDAIDKKMTNQWDGWIKENDKRVLRLVDPLLKNLPTPPPDIDLDARILQVVQEHVGSRQPAQEGVVVSREEFLRHLKNEFAKHRSEIRSELDDVRPRLEQLIKDTVAAANDVKPAPNTMTREEIASLVHGLLRKALSEASLEALANGKIHAHFEVELKNEVNHFAQGAGATINKGLSSKTWDPMGRGVTRDYSRGVRGPLAYPHVAALDTWFEEGDCWCAARDVNHRGNPHGVTLAIQLARRVIPQHLVIDHILPGATTEPGARPREIEIYADIEDSTIRERVRDFSATHFPEPTDWNSHQANLPASFVKVGRFVYEGAELHDGTQLYRLSEELVHLGAATDQVAVRAISNYGAPNHTCFYRLRLFGKQVDD</sequence>
<name>A0A9P0EPF4_9HYPO</name>
<evidence type="ECO:0000313" key="9">
    <source>
        <dbReference type="Proteomes" id="UP000775872"/>
    </source>
</evidence>
<keyword evidence="3 6" id="KW-1133">Transmembrane helix</keyword>
<evidence type="ECO:0000256" key="4">
    <source>
        <dbReference type="ARBA" id="ARBA00023136"/>
    </source>
</evidence>
<reference evidence="8" key="1">
    <citation type="submission" date="2021-10" db="EMBL/GenBank/DDBJ databases">
        <authorList>
            <person name="Piombo E."/>
        </authorList>
    </citation>
    <scope>NUCLEOTIDE SEQUENCE</scope>
</reference>
<dbReference type="PANTHER" id="PTHR12911">
    <property type="entry name" value="SAD1/UNC-84-LIKE PROTEIN-RELATED"/>
    <property type="match status" value="1"/>
</dbReference>
<evidence type="ECO:0000313" key="8">
    <source>
        <dbReference type="EMBL" id="CAH0054773.1"/>
    </source>
</evidence>
<proteinExistence type="predicted"/>
<gene>
    <name evidence="8" type="ORF">CSOL1703_00016330</name>
</gene>
<dbReference type="AlphaFoldDB" id="A0A9P0EPF4"/>
<accession>A0A9P0EPF4</accession>
<feature type="region of interest" description="Disordered" evidence="5">
    <location>
        <begin position="303"/>
        <end position="323"/>
    </location>
</feature>
<dbReference type="PROSITE" id="PS51469">
    <property type="entry name" value="SUN"/>
    <property type="match status" value="1"/>
</dbReference>
<feature type="compositionally biased region" description="Acidic residues" evidence="5">
    <location>
        <begin position="369"/>
        <end position="380"/>
    </location>
</feature>
<evidence type="ECO:0000256" key="6">
    <source>
        <dbReference type="SAM" id="Phobius"/>
    </source>
</evidence>
<evidence type="ECO:0000256" key="2">
    <source>
        <dbReference type="ARBA" id="ARBA00022692"/>
    </source>
</evidence>
<protein>
    <recommendedName>
        <fullName evidence="7">SUN domain-containing protein</fullName>
    </recommendedName>
</protein>
<feature type="transmembrane region" description="Helical" evidence="6">
    <location>
        <begin position="445"/>
        <end position="464"/>
    </location>
</feature>
<dbReference type="GO" id="GO:0043495">
    <property type="term" value="F:protein-membrane adaptor activity"/>
    <property type="evidence" value="ECO:0007669"/>
    <property type="project" value="TreeGrafter"/>
</dbReference>
<dbReference type="EMBL" id="CABFOC020000052">
    <property type="protein sequence ID" value="CAH0054773.1"/>
    <property type="molecule type" value="Genomic_DNA"/>
</dbReference>
<evidence type="ECO:0000259" key="7">
    <source>
        <dbReference type="PROSITE" id="PS51469"/>
    </source>
</evidence>
<feature type="region of interest" description="Disordered" evidence="5">
    <location>
        <begin position="1"/>
        <end position="291"/>
    </location>
</feature>
<dbReference type="OrthoDB" id="342281at2759"/>
<feature type="compositionally biased region" description="Polar residues" evidence="5">
    <location>
        <begin position="38"/>
        <end position="47"/>
    </location>
</feature>
<feature type="region of interest" description="Disordered" evidence="5">
    <location>
        <begin position="358"/>
        <end position="385"/>
    </location>
</feature>
<organism evidence="8 9">
    <name type="scientific">Clonostachys solani</name>
    <dbReference type="NCBI Taxonomy" id="160281"/>
    <lineage>
        <taxon>Eukaryota</taxon>
        <taxon>Fungi</taxon>
        <taxon>Dikarya</taxon>
        <taxon>Ascomycota</taxon>
        <taxon>Pezizomycotina</taxon>
        <taxon>Sordariomycetes</taxon>
        <taxon>Hypocreomycetidae</taxon>
        <taxon>Hypocreales</taxon>
        <taxon>Bionectriaceae</taxon>
        <taxon>Clonostachys</taxon>
    </lineage>
</organism>
<evidence type="ECO:0000256" key="1">
    <source>
        <dbReference type="ARBA" id="ARBA00004370"/>
    </source>
</evidence>
<keyword evidence="9" id="KW-1185">Reference proteome</keyword>
<dbReference type="PANTHER" id="PTHR12911:SF8">
    <property type="entry name" value="KLAROID PROTEIN-RELATED"/>
    <property type="match status" value="1"/>
</dbReference>
<evidence type="ECO:0000256" key="3">
    <source>
        <dbReference type="ARBA" id="ARBA00022989"/>
    </source>
</evidence>